<feature type="domain" description="Carrier" evidence="4">
    <location>
        <begin position="81"/>
        <end position="157"/>
    </location>
</feature>
<dbReference type="Gene3D" id="3.30.559.10">
    <property type="entry name" value="Chloramphenicol acetyltransferase-like domain"/>
    <property type="match status" value="1"/>
</dbReference>
<dbReference type="Gene3D" id="1.10.1200.10">
    <property type="entry name" value="ACP-like"/>
    <property type="match status" value="1"/>
</dbReference>
<accession>A0ABV8I134</accession>
<dbReference type="EMBL" id="JBHSBB010000041">
    <property type="protein sequence ID" value="MFC4036179.1"/>
    <property type="molecule type" value="Genomic_DNA"/>
</dbReference>
<dbReference type="SUPFAM" id="SSF52777">
    <property type="entry name" value="CoA-dependent acyltransferases"/>
    <property type="match status" value="2"/>
</dbReference>
<dbReference type="Gene3D" id="3.30.300.30">
    <property type="match status" value="1"/>
</dbReference>
<protein>
    <submittedName>
        <fullName evidence="5">Condensation domain-containing protein</fullName>
    </submittedName>
</protein>
<dbReference type="Pfam" id="PF00550">
    <property type="entry name" value="PP-binding"/>
    <property type="match status" value="1"/>
</dbReference>
<dbReference type="InterPro" id="IPR025110">
    <property type="entry name" value="AMP-bd_C"/>
</dbReference>
<dbReference type="InterPro" id="IPR001242">
    <property type="entry name" value="Condensation_dom"/>
</dbReference>
<dbReference type="PANTHER" id="PTHR45527:SF1">
    <property type="entry name" value="FATTY ACID SYNTHASE"/>
    <property type="match status" value="1"/>
</dbReference>
<keyword evidence="2" id="KW-0596">Phosphopantetheine</keyword>
<feature type="non-terminal residue" evidence="5">
    <location>
        <position position="1"/>
    </location>
</feature>
<dbReference type="Gene3D" id="3.30.559.30">
    <property type="entry name" value="Nonribosomal peptide synthetase, condensation domain"/>
    <property type="match status" value="1"/>
</dbReference>
<dbReference type="RefSeq" id="WP_386437418.1">
    <property type="nucleotide sequence ID" value="NZ_JBHSBB010000041.1"/>
</dbReference>
<evidence type="ECO:0000313" key="6">
    <source>
        <dbReference type="Proteomes" id="UP001595765"/>
    </source>
</evidence>
<dbReference type="SUPFAM" id="SSF47336">
    <property type="entry name" value="ACP-like"/>
    <property type="match status" value="1"/>
</dbReference>
<dbReference type="InterPro" id="IPR020806">
    <property type="entry name" value="PKS_PP-bd"/>
</dbReference>
<dbReference type="InterPro" id="IPR009081">
    <property type="entry name" value="PP-bd_ACP"/>
</dbReference>
<dbReference type="Pfam" id="PF13193">
    <property type="entry name" value="AMP-binding_C"/>
    <property type="match status" value="1"/>
</dbReference>
<gene>
    <name evidence="5" type="ORF">ACFO3J_32720</name>
</gene>
<name>A0ABV8I134_9ACTN</name>
<dbReference type="SUPFAM" id="SSF56801">
    <property type="entry name" value="Acetyl-CoA synthetase-like"/>
    <property type="match status" value="1"/>
</dbReference>
<dbReference type="CDD" id="cd19540">
    <property type="entry name" value="LCL_NRPS-like"/>
    <property type="match status" value="1"/>
</dbReference>
<dbReference type="SMART" id="SM00823">
    <property type="entry name" value="PKS_PP"/>
    <property type="match status" value="1"/>
</dbReference>
<dbReference type="InterPro" id="IPR045851">
    <property type="entry name" value="AMP-bd_C_sf"/>
</dbReference>
<evidence type="ECO:0000256" key="1">
    <source>
        <dbReference type="ARBA" id="ARBA00001957"/>
    </source>
</evidence>
<proteinExistence type="predicted"/>
<dbReference type="PROSITE" id="PS50075">
    <property type="entry name" value="CARRIER"/>
    <property type="match status" value="1"/>
</dbReference>
<comment type="caution">
    <text evidence="5">The sequence shown here is derived from an EMBL/GenBank/DDBJ whole genome shotgun (WGS) entry which is preliminary data.</text>
</comment>
<evidence type="ECO:0000259" key="4">
    <source>
        <dbReference type="PROSITE" id="PS50075"/>
    </source>
</evidence>
<dbReference type="Proteomes" id="UP001595765">
    <property type="component" value="Unassembled WGS sequence"/>
</dbReference>
<keyword evidence="6" id="KW-1185">Reference proteome</keyword>
<evidence type="ECO:0000313" key="5">
    <source>
        <dbReference type="EMBL" id="MFC4036179.1"/>
    </source>
</evidence>
<comment type="cofactor">
    <cofactor evidence="1">
        <name>pantetheine 4'-phosphate</name>
        <dbReference type="ChEBI" id="CHEBI:47942"/>
    </cofactor>
</comment>
<dbReference type="Pfam" id="PF00668">
    <property type="entry name" value="Condensation"/>
    <property type="match status" value="1"/>
</dbReference>
<organism evidence="5 6">
    <name type="scientific">Streptomyces polygonati</name>
    <dbReference type="NCBI Taxonomy" id="1617087"/>
    <lineage>
        <taxon>Bacteria</taxon>
        <taxon>Bacillati</taxon>
        <taxon>Actinomycetota</taxon>
        <taxon>Actinomycetes</taxon>
        <taxon>Kitasatosporales</taxon>
        <taxon>Streptomycetaceae</taxon>
        <taxon>Streptomyces</taxon>
    </lineage>
</organism>
<dbReference type="InterPro" id="IPR036736">
    <property type="entry name" value="ACP-like_sf"/>
</dbReference>
<dbReference type="PANTHER" id="PTHR45527">
    <property type="entry name" value="NONRIBOSOMAL PEPTIDE SYNTHETASE"/>
    <property type="match status" value="1"/>
</dbReference>
<keyword evidence="3" id="KW-0597">Phosphoprotein</keyword>
<evidence type="ECO:0000256" key="3">
    <source>
        <dbReference type="ARBA" id="ARBA00022553"/>
    </source>
</evidence>
<sequence length="638" mass="68556">QATITTHPNHHNTPQLTAHITTTAGTDLDVRTVRSWLRERLPEHMVPTFIVVLDRMPLTANGKVDKRALPAPDIAPTEGRAPRTPLEEIVCGLFTDVLAAPAPLTVDDNFFDHGGHSLLAARLAARVTAVLDAPLTIRDVFLNPTPAALVEHLTARTDRGAAARPALTGEPRPERLPLSYAQRRLWLISGMEGSSAAYNVPLSVPIDGDLDVEALRSAFADLMDRHEPLRTVFATADDEPYQRVLPVGAAPLVFERRTVGAESLDGEIRSAAGHVFDLAAEAPLRVTLFELGDDRRVLLILLHHIATDGQSLRPLLTDLARAYTARLSGAGAPRWSGLPVHYADYAIWQRRLLGEAARPDSVLGAELAHWRGALAGLPEELGLTLDRSRPAVAGHRGGAVPLDFGAELHEGIARLARAQQCTPFMVVHAALAATLTRLGAGPDIPIGSPVAGRSEDALADLVGFFVNTLVLRADTSGNPTFRELLARIRTADLDAFAHQEAPFDLVLEAVAPERSLSRHPLFQICLALDSGAPPRLELPGLRVGDVRPIANGSVKFDLEFLLSADDANGLTGQVLYDAALFDGATVRRMVAMLGRMLRQAVADPDLTLAAADLLDPEERRSVLSVWNGAAADVEDASL</sequence>
<dbReference type="InterPro" id="IPR023213">
    <property type="entry name" value="CAT-like_dom_sf"/>
</dbReference>
<reference evidence="6" key="1">
    <citation type="journal article" date="2019" name="Int. J. Syst. Evol. Microbiol.">
        <title>The Global Catalogue of Microorganisms (GCM) 10K type strain sequencing project: providing services to taxonomists for standard genome sequencing and annotation.</title>
        <authorList>
            <consortium name="The Broad Institute Genomics Platform"/>
            <consortium name="The Broad Institute Genome Sequencing Center for Infectious Disease"/>
            <person name="Wu L."/>
            <person name="Ma J."/>
        </authorList>
    </citation>
    <scope>NUCLEOTIDE SEQUENCE [LARGE SCALE GENOMIC DNA]</scope>
    <source>
        <strain evidence="6">CGMCC 4.7237</strain>
    </source>
</reference>
<evidence type="ECO:0000256" key="2">
    <source>
        <dbReference type="ARBA" id="ARBA00022450"/>
    </source>
</evidence>
<feature type="non-terminal residue" evidence="5">
    <location>
        <position position="638"/>
    </location>
</feature>